<accession>A0A1G2FDZ2</accession>
<evidence type="ECO:0000259" key="11">
    <source>
        <dbReference type="Pfam" id="PF02767"/>
    </source>
</evidence>
<evidence type="ECO:0000256" key="4">
    <source>
        <dbReference type="ARBA" id="ARBA00022679"/>
    </source>
</evidence>
<keyword evidence="3 9" id="KW-0963">Cytoplasm</keyword>
<dbReference type="EMBL" id="MHMY01000002">
    <property type="protein sequence ID" value="OGZ36012.1"/>
    <property type="molecule type" value="Genomic_DNA"/>
</dbReference>
<evidence type="ECO:0000256" key="2">
    <source>
        <dbReference type="ARBA" id="ARBA00010752"/>
    </source>
</evidence>
<comment type="subunit">
    <text evidence="9">Forms a ring-shaped head-to-tail homodimer around DNA.</text>
</comment>
<comment type="function">
    <text evidence="9">Confers DNA tethering and processivity to DNA polymerases and other proteins. Acts as a clamp, forming a ring around DNA (a reaction catalyzed by the clamp-loading complex) which diffuses in an ATP-independent manner freely and bidirectionally along dsDNA. Initially characterized for its ability to contact the catalytic subunit of DNA polymerase III (Pol III), a complex, multichain enzyme responsible for most of the replicative synthesis in bacteria; Pol III exhibits 3'-5' exonuclease proofreading activity. The beta chain is required for initiation of replication as well as for processivity of DNA replication.</text>
</comment>
<dbReference type="GO" id="GO:0005737">
    <property type="term" value="C:cytoplasm"/>
    <property type="evidence" value="ECO:0007669"/>
    <property type="project" value="UniProtKB-SubCell"/>
</dbReference>
<dbReference type="GO" id="GO:0009360">
    <property type="term" value="C:DNA polymerase III complex"/>
    <property type="evidence" value="ECO:0007669"/>
    <property type="project" value="InterPro"/>
</dbReference>
<proteinExistence type="inferred from homology"/>
<dbReference type="SMART" id="SM00480">
    <property type="entry name" value="POL3Bc"/>
    <property type="match status" value="1"/>
</dbReference>
<evidence type="ECO:0000256" key="8">
    <source>
        <dbReference type="ARBA" id="ARBA00023125"/>
    </source>
</evidence>
<dbReference type="InterPro" id="IPR046938">
    <property type="entry name" value="DNA_clamp_sf"/>
</dbReference>
<dbReference type="Gene3D" id="3.70.10.10">
    <property type="match status" value="1"/>
</dbReference>
<dbReference type="SUPFAM" id="SSF55979">
    <property type="entry name" value="DNA clamp"/>
    <property type="match status" value="3"/>
</dbReference>
<protein>
    <recommendedName>
        <fullName evidence="9">Beta sliding clamp</fullName>
    </recommendedName>
</protein>
<dbReference type="GO" id="GO:0008408">
    <property type="term" value="F:3'-5' exonuclease activity"/>
    <property type="evidence" value="ECO:0007669"/>
    <property type="project" value="InterPro"/>
</dbReference>
<dbReference type="AlphaFoldDB" id="A0A1G2FDZ2"/>
<evidence type="ECO:0000259" key="10">
    <source>
        <dbReference type="Pfam" id="PF00712"/>
    </source>
</evidence>
<comment type="caution">
    <text evidence="13">The sequence shown here is derived from an EMBL/GenBank/DDBJ whole genome shotgun (WGS) entry which is preliminary data.</text>
</comment>
<dbReference type="PIRSF" id="PIRSF000804">
    <property type="entry name" value="DNA_pol_III_b"/>
    <property type="match status" value="1"/>
</dbReference>
<comment type="subcellular location">
    <subcellularLocation>
        <location evidence="1 9">Cytoplasm</location>
    </subcellularLocation>
</comment>
<organism evidence="13 14">
    <name type="scientific">Candidatus Portnoybacteria bacterium RIFCSPHIGHO2_01_FULL_40_12b</name>
    <dbReference type="NCBI Taxonomy" id="1801994"/>
    <lineage>
        <taxon>Bacteria</taxon>
        <taxon>Candidatus Portnoyibacteriota</taxon>
    </lineage>
</organism>
<feature type="domain" description="DNA polymerase III beta sliding clamp N-terminal" evidence="10">
    <location>
        <begin position="1"/>
        <end position="118"/>
    </location>
</feature>
<evidence type="ECO:0000256" key="6">
    <source>
        <dbReference type="ARBA" id="ARBA00022705"/>
    </source>
</evidence>
<dbReference type="CDD" id="cd00140">
    <property type="entry name" value="beta_clamp"/>
    <property type="match status" value="1"/>
</dbReference>
<dbReference type="GO" id="GO:0003677">
    <property type="term" value="F:DNA binding"/>
    <property type="evidence" value="ECO:0007669"/>
    <property type="project" value="UniProtKB-UniRule"/>
</dbReference>
<evidence type="ECO:0000256" key="5">
    <source>
        <dbReference type="ARBA" id="ARBA00022695"/>
    </source>
</evidence>
<dbReference type="GO" id="GO:0006271">
    <property type="term" value="P:DNA strand elongation involved in DNA replication"/>
    <property type="evidence" value="ECO:0007669"/>
    <property type="project" value="TreeGrafter"/>
</dbReference>
<dbReference type="InterPro" id="IPR001001">
    <property type="entry name" value="DNA_polIII_beta"/>
</dbReference>
<feature type="domain" description="DNA polymerase III beta sliding clamp central" evidence="11">
    <location>
        <begin position="128"/>
        <end position="263"/>
    </location>
</feature>
<dbReference type="Pfam" id="PF02768">
    <property type="entry name" value="DNA_pol3_beta_3"/>
    <property type="match status" value="1"/>
</dbReference>
<evidence type="ECO:0000256" key="9">
    <source>
        <dbReference type="PIRNR" id="PIRNR000804"/>
    </source>
</evidence>
<dbReference type="InterPro" id="IPR022635">
    <property type="entry name" value="DNA_polIII_beta_C"/>
</dbReference>
<comment type="similarity">
    <text evidence="2 9">Belongs to the beta sliding clamp family.</text>
</comment>
<dbReference type="NCBIfam" id="TIGR00663">
    <property type="entry name" value="dnan"/>
    <property type="match status" value="1"/>
</dbReference>
<evidence type="ECO:0000256" key="7">
    <source>
        <dbReference type="ARBA" id="ARBA00022932"/>
    </source>
</evidence>
<evidence type="ECO:0000313" key="13">
    <source>
        <dbReference type="EMBL" id="OGZ36012.1"/>
    </source>
</evidence>
<gene>
    <name evidence="13" type="ORF">A2815_00100</name>
</gene>
<keyword evidence="4 9" id="KW-0808">Transferase</keyword>
<keyword evidence="6 9" id="KW-0235">DNA replication</keyword>
<sequence length="387" mass="42812">MQIICLQENLKQALNITERIIGKNLTLPILNNLLLATENNRLRISSTNLEIGINCWVPGKIEKDGSITVPAKLLSGFIGNLPNKKIELKTKDSQLYLGCENFKAVLRGIDAKDFPIIPKIKNSPLIKIKSEVLKTALAQVAEMAAISEVRPEISGVFVKIEKDLIKFAATDSFRLAEKIIYQNKLVSARAGLVSAKDGLESLNHSLIIPQRTILELVRILGEKDLLGAKEDQEVEVILGGNQILFDLGYSQVVSRLIEGQYPDYQQIIPKNLEIQATLNRNELINGIKIASLFSGKVNNIKLSIQPKKSLIEISAKDTDIGENKSQLNAKIEGKEVEITFNYRYLLDGLNNIFSDKVILGLNSASNPVVIKPVGDTSYTYLVMPIKA</sequence>
<keyword evidence="5 9" id="KW-0548">Nucleotidyltransferase</keyword>
<feature type="domain" description="DNA polymerase III beta sliding clamp C-terminal" evidence="12">
    <location>
        <begin position="266"/>
        <end position="385"/>
    </location>
</feature>
<evidence type="ECO:0000259" key="12">
    <source>
        <dbReference type="Pfam" id="PF02768"/>
    </source>
</evidence>
<evidence type="ECO:0000256" key="1">
    <source>
        <dbReference type="ARBA" id="ARBA00004496"/>
    </source>
</evidence>
<dbReference type="InterPro" id="IPR022637">
    <property type="entry name" value="DNA_polIII_beta_cen"/>
</dbReference>
<keyword evidence="7 9" id="KW-0239">DNA-directed DNA polymerase</keyword>
<dbReference type="InterPro" id="IPR022634">
    <property type="entry name" value="DNA_polIII_beta_N"/>
</dbReference>
<dbReference type="Gene3D" id="3.10.150.10">
    <property type="entry name" value="DNA Polymerase III, subunit A, domain 2"/>
    <property type="match status" value="1"/>
</dbReference>
<reference evidence="13 14" key="1">
    <citation type="journal article" date="2016" name="Nat. Commun.">
        <title>Thousands of microbial genomes shed light on interconnected biogeochemical processes in an aquifer system.</title>
        <authorList>
            <person name="Anantharaman K."/>
            <person name="Brown C.T."/>
            <person name="Hug L.A."/>
            <person name="Sharon I."/>
            <person name="Castelle C.J."/>
            <person name="Probst A.J."/>
            <person name="Thomas B.C."/>
            <person name="Singh A."/>
            <person name="Wilkins M.J."/>
            <person name="Karaoz U."/>
            <person name="Brodie E.L."/>
            <person name="Williams K.H."/>
            <person name="Hubbard S.S."/>
            <person name="Banfield J.F."/>
        </authorList>
    </citation>
    <scope>NUCLEOTIDE SEQUENCE [LARGE SCALE GENOMIC DNA]</scope>
</reference>
<name>A0A1G2FDZ2_9BACT</name>
<dbReference type="PANTHER" id="PTHR30478:SF0">
    <property type="entry name" value="BETA SLIDING CLAMP"/>
    <property type="match status" value="1"/>
</dbReference>
<dbReference type="GO" id="GO:0003887">
    <property type="term" value="F:DNA-directed DNA polymerase activity"/>
    <property type="evidence" value="ECO:0007669"/>
    <property type="project" value="UniProtKB-UniRule"/>
</dbReference>
<dbReference type="Pfam" id="PF00712">
    <property type="entry name" value="DNA_pol3_beta"/>
    <property type="match status" value="1"/>
</dbReference>
<dbReference type="PANTHER" id="PTHR30478">
    <property type="entry name" value="DNA POLYMERASE III SUBUNIT BETA"/>
    <property type="match status" value="1"/>
</dbReference>
<evidence type="ECO:0000313" key="14">
    <source>
        <dbReference type="Proteomes" id="UP000176974"/>
    </source>
</evidence>
<dbReference type="Proteomes" id="UP000176974">
    <property type="component" value="Unassembled WGS sequence"/>
</dbReference>
<dbReference type="Pfam" id="PF02767">
    <property type="entry name" value="DNA_pol3_beta_2"/>
    <property type="match status" value="1"/>
</dbReference>
<evidence type="ECO:0000256" key="3">
    <source>
        <dbReference type="ARBA" id="ARBA00022490"/>
    </source>
</evidence>
<keyword evidence="8" id="KW-0238">DNA-binding</keyword>